<dbReference type="Pfam" id="PF03422">
    <property type="entry name" value="CBM_6"/>
    <property type="match status" value="1"/>
</dbReference>
<comment type="caution">
    <text evidence="3">The sequence shown here is derived from an EMBL/GenBank/DDBJ whole genome shotgun (WGS) entry which is preliminary data.</text>
</comment>
<dbReference type="CDD" id="cd04080">
    <property type="entry name" value="CBM6_cellulase-like"/>
    <property type="match status" value="1"/>
</dbReference>
<name>A0A5C6F950_9BACT</name>
<proteinExistence type="predicted"/>
<dbReference type="SUPFAM" id="SSF141072">
    <property type="entry name" value="CalX-like"/>
    <property type="match status" value="1"/>
</dbReference>
<dbReference type="EMBL" id="SJPW01000003">
    <property type="protein sequence ID" value="TWU57090.1"/>
    <property type="molecule type" value="Genomic_DNA"/>
</dbReference>
<keyword evidence="4" id="KW-1185">Reference proteome</keyword>
<dbReference type="InterPro" id="IPR036439">
    <property type="entry name" value="Dockerin_dom_sf"/>
</dbReference>
<accession>A0A5C6F950</accession>
<dbReference type="PROSITE" id="PS51175">
    <property type="entry name" value="CBM6"/>
    <property type="match status" value="1"/>
</dbReference>
<protein>
    <submittedName>
        <fullName evidence="3">Dockerin type I repeat protein</fullName>
    </submittedName>
</protein>
<dbReference type="Gene3D" id="1.10.1330.10">
    <property type="entry name" value="Dockerin domain"/>
    <property type="match status" value="1"/>
</dbReference>
<dbReference type="SUPFAM" id="SSF49785">
    <property type="entry name" value="Galactose-binding domain-like"/>
    <property type="match status" value="1"/>
</dbReference>
<dbReference type="SMART" id="SM00606">
    <property type="entry name" value="CBD_IV"/>
    <property type="match status" value="1"/>
</dbReference>
<dbReference type="InterPro" id="IPR006584">
    <property type="entry name" value="Cellulose-bd_IV"/>
</dbReference>
<dbReference type="AlphaFoldDB" id="A0A5C6F950"/>
<dbReference type="Gene3D" id="2.60.40.2030">
    <property type="match status" value="1"/>
</dbReference>
<dbReference type="GO" id="GO:0030246">
    <property type="term" value="F:carbohydrate binding"/>
    <property type="evidence" value="ECO:0007669"/>
    <property type="project" value="InterPro"/>
</dbReference>
<dbReference type="Gene3D" id="2.60.120.260">
    <property type="entry name" value="Galactose-binding domain-like"/>
    <property type="match status" value="1"/>
</dbReference>
<dbReference type="InterPro" id="IPR005084">
    <property type="entry name" value="CBM6"/>
</dbReference>
<reference evidence="3 4" key="1">
    <citation type="submission" date="2019-02" db="EMBL/GenBank/DDBJ databases">
        <title>Deep-cultivation of Planctomycetes and their phenomic and genomic characterization uncovers novel biology.</title>
        <authorList>
            <person name="Wiegand S."/>
            <person name="Jogler M."/>
            <person name="Boedeker C."/>
            <person name="Pinto D."/>
            <person name="Vollmers J."/>
            <person name="Rivas-Marin E."/>
            <person name="Kohn T."/>
            <person name="Peeters S.H."/>
            <person name="Heuer A."/>
            <person name="Rast P."/>
            <person name="Oberbeckmann S."/>
            <person name="Bunk B."/>
            <person name="Jeske O."/>
            <person name="Meyerdierks A."/>
            <person name="Storesund J.E."/>
            <person name="Kallscheuer N."/>
            <person name="Luecker S."/>
            <person name="Lage O.M."/>
            <person name="Pohl T."/>
            <person name="Merkel B.J."/>
            <person name="Hornburger P."/>
            <person name="Mueller R.-W."/>
            <person name="Bruemmer F."/>
            <person name="Labrenz M."/>
            <person name="Spormann A.M."/>
            <person name="Op Den Camp H."/>
            <person name="Overmann J."/>
            <person name="Amann R."/>
            <person name="Jetten M.S.M."/>
            <person name="Mascher T."/>
            <person name="Medema M.H."/>
            <person name="Devos D.P."/>
            <person name="Kaster A.-K."/>
            <person name="Ovreas L."/>
            <person name="Rohde M."/>
            <person name="Galperin M.Y."/>
            <person name="Jogler C."/>
        </authorList>
    </citation>
    <scope>NUCLEOTIDE SEQUENCE [LARGE SCALE GENOMIC DNA]</scope>
    <source>
        <strain evidence="3 4">Poly51</strain>
    </source>
</reference>
<dbReference type="Proteomes" id="UP000318288">
    <property type="component" value="Unassembled WGS sequence"/>
</dbReference>
<evidence type="ECO:0000313" key="3">
    <source>
        <dbReference type="EMBL" id="TWU57090.1"/>
    </source>
</evidence>
<feature type="domain" description="CBM6" evidence="2">
    <location>
        <begin position="748"/>
        <end position="897"/>
    </location>
</feature>
<dbReference type="SUPFAM" id="SSF63446">
    <property type="entry name" value="Type I dockerin domain"/>
    <property type="match status" value="1"/>
</dbReference>
<organism evidence="3 4">
    <name type="scientific">Rubripirellula tenax</name>
    <dbReference type="NCBI Taxonomy" id="2528015"/>
    <lineage>
        <taxon>Bacteria</taxon>
        <taxon>Pseudomonadati</taxon>
        <taxon>Planctomycetota</taxon>
        <taxon>Planctomycetia</taxon>
        <taxon>Pirellulales</taxon>
        <taxon>Pirellulaceae</taxon>
        <taxon>Rubripirellula</taxon>
    </lineage>
</organism>
<evidence type="ECO:0000313" key="4">
    <source>
        <dbReference type="Proteomes" id="UP000318288"/>
    </source>
</evidence>
<evidence type="ECO:0000256" key="1">
    <source>
        <dbReference type="ARBA" id="ARBA00022729"/>
    </source>
</evidence>
<dbReference type="InterPro" id="IPR002105">
    <property type="entry name" value="Dockerin_1_rpt"/>
</dbReference>
<dbReference type="InterPro" id="IPR038081">
    <property type="entry name" value="CalX-like_sf"/>
</dbReference>
<dbReference type="Pfam" id="PF00404">
    <property type="entry name" value="Dockerin_1"/>
    <property type="match status" value="1"/>
</dbReference>
<dbReference type="OrthoDB" id="245156at2"/>
<sequence length="1250" mass="133919">MRSLRSFLSKRRTHRSRTRTCLWLESLEKRQLLAATVIAPVDADLLAVGGSYLEYGANGSHWYDGSGLSDASIVETGDPVPATWPQHVSGNHSDRVSRIRNGAGVNTLTFDLGGTFDVTGMALWNSTEAGQSDRGFENTILSYSIDGGLTFTGNDTLTWTQRSADESANQGTSPTPPVAMFAAEVQMLPSTVADVTHIRMDVDNFSGEAIVMASEIRFVGETELPSLGTANLSVRTADSQLDLRQGQEAGATGIELTVTLDQPNISGASISFDLNDLGSGTATAGLDYVALPAGAKISVAAGQQTGTYIINVIDDFLIEATETVNFRISNPSNPDVGIDTSTVTTTIADNDNAGVTVSGAESLDISEAGSTDTYTIALDTIPTGAVEITATADAQTQVSIDGINFAATQVFSLTDMTSQTITVRAIDDFAVEGIHTGTITHAITGPIVDPNYPNVTLDDLYTQTGTDPSFQELIDSGALPTGSNTTVGITGSTIDVNNSVVEQGIHANTPTWPGINIHTLANSVIPRSNFDRWSRWYQEDGNTQVFRVFEGEENVRNTRALAARIESHSNGWQTGTWNDFSARYTIVKPESMAIFQSFQPSVEWSVHIGMSANGGIHFTHRRANGGGQLTIPLAEDMVGKSFDIRIRENGLDYEVYFNGELKGRGQYEKPDNIFQFRWGTYRGANPMTRDSLIFVTGASIQANTSAPLGLVPYRPATTSLSIASATTEITDNDPSQSAYTPRTVTTGTRIEAEEFDLGGQNVAYYDTTAGNSGGVDPFRADEDVDVYGSGNRVIGNARNGEWLEYTADVVAGTYDIGIRVASPNDNTMSVRLLVGDDNSTETFTELGTVVVPNTGGFGNWVVPKINNVDLSAWAGEDRVFRIEIVGGTYNFDWFEFTANEPVLTSVVGRSVAYRGAGATYGEGMADPNKSALHGPSATTSMANYTNYSQGLNRVIVDIDNLPATTLAASDFEFRVGNTEDFGNSLAWTSMPASAIDVAPLAGTTKRVTIDWPHQAIMNKWLEVTIKANANTGLTQDDVFYFGNQVGDINGSTSASKHVTVNAFDTLGVRFNQSPTSNSVGIDNIYDIDRNGSVNAFDTLGVRFNQMPSGGLMMITLPPAAAPPTAASIASEAIQNPDNALDVNGDGQVTALDALMGINFLGQTIASSELTGFARRPSSANFYDVNGDGRVTALDSLRIINKLGRSSDQLAEQMFIPQLESISDDDDDLDWVSDRQRQQVGFIDLALIAWN</sequence>
<dbReference type="GO" id="GO:0004553">
    <property type="term" value="F:hydrolase activity, hydrolyzing O-glycosyl compounds"/>
    <property type="evidence" value="ECO:0007669"/>
    <property type="project" value="InterPro"/>
</dbReference>
<dbReference type="CDD" id="cd14256">
    <property type="entry name" value="Dockerin_I"/>
    <property type="match status" value="1"/>
</dbReference>
<gene>
    <name evidence="3" type="ORF">Poly51_30110</name>
</gene>
<dbReference type="RefSeq" id="WP_146458461.1">
    <property type="nucleotide sequence ID" value="NZ_SJPW01000003.1"/>
</dbReference>
<dbReference type="GO" id="GO:0000272">
    <property type="term" value="P:polysaccharide catabolic process"/>
    <property type="evidence" value="ECO:0007669"/>
    <property type="project" value="InterPro"/>
</dbReference>
<evidence type="ECO:0000259" key="2">
    <source>
        <dbReference type="PROSITE" id="PS51175"/>
    </source>
</evidence>
<keyword evidence="1" id="KW-0732">Signal</keyword>
<dbReference type="InterPro" id="IPR008979">
    <property type="entry name" value="Galactose-bd-like_sf"/>
</dbReference>